<dbReference type="Gene3D" id="3.55.50.10">
    <property type="entry name" value="Baseplate protein-like domains"/>
    <property type="match status" value="1"/>
</dbReference>
<gene>
    <name evidence="1" type="ORF">WG900_01900</name>
</gene>
<sequence length="333" mass="36115">MKHNVPDFSLVVDGIDYASTIVPRLISLTLSEKLEDGADELEITLSNHDGQLAPIKRGVFATFRLGWKSGPDVTPGLVDKGKFKIDQIVKSGPPDVLKITARSADLTGAMRKRKDKGWKGKTLQDIIGDVASANGLEAKVHADLAGIQIPSAEQATKSDIAFVRDLGRRYDAVATVKDGKLLFMPIGSDTNAAGQSLGAITLTRKSNVSYSFTIADREDHDGAEAQWHDKGEARKRTVKHGEAKNPKRIKRNFASEAEAKDATKAEAKRAARGQFTFSYELGLGDATIEPNRKAVLQDFDTEIDGITWLVKEVTHKLEGSGGFGTSIELESTK</sequence>
<organism evidence="1 2">
    <name type="scientific">Novosphingobium aquae</name>
    <dbReference type="NCBI Taxonomy" id="3133435"/>
    <lineage>
        <taxon>Bacteria</taxon>
        <taxon>Pseudomonadati</taxon>
        <taxon>Pseudomonadota</taxon>
        <taxon>Alphaproteobacteria</taxon>
        <taxon>Sphingomonadales</taxon>
        <taxon>Sphingomonadaceae</taxon>
        <taxon>Novosphingobium</taxon>
    </lineage>
</organism>
<keyword evidence="2" id="KW-1185">Reference proteome</keyword>
<evidence type="ECO:0000313" key="2">
    <source>
        <dbReference type="Proteomes" id="UP001379235"/>
    </source>
</evidence>
<accession>A0ABU8S538</accession>
<reference evidence="1 2" key="1">
    <citation type="submission" date="2024-03" db="EMBL/GenBank/DDBJ databases">
        <authorList>
            <person name="Jo J.-H."/>
        </authorList>
    </citation>
    <scope>NUCLEOTIDE SEQUENCE [LARGE SCALE GENOMIC DNA]</scope>
    <source>
        <strain evidence="1 2">AS3R-12</strain>
    </source>
</reference>
<dbReference type="Proteomes" id="UP001379235">
    <property type="component" value="Unassembled WGS sequence"/>
</dbReference>
<dbReference type="Pfam" id="PF05954">
    <property type="entry name" value="Phage_GPD"/>
    <property type="match status" value="1"/>
</dbReference>
<proteinExistence type="predicted"/>
<dbReference type="Gene3D" id="2.30.300.10">
    <property type="entry name" value="Baseplate protein-like domain - beta roll fold"/>
    <property type="match status" value="1"/>
</dbReference>
<dbReference type="SUPFAM" id="SSF69279">
    <property type="entry name" value="Phage tail proteins"/>
    <property type="match status" value="1"/>
</dbReference>
<dbReference type="RefSeq" id="WP_339964267.1">
    <property type="nucleotide sequence ID" value="NZ_JBBHJY010000001.1"/>
</dbReference>
<dbReference type="Gene3D" id="3.30.1920.10">
    <property type="entry name" value="Baseplate protein-like domains - 2 layer sandwich fold"/>
    <property type="match status" value="1"/>
</dbReference>
<dbReference type="InterPro" id="IPR023399">
    <property type="entry name" value="Baseplate-like_2-layer_sand"/>
</dbReference>
<protein>
    <submittedName>
        <fullName evidence="1">Contractile injection system protein, VgrG/Pvc8 family</fullName>
    </submittedName>
</protein>
<name>A0ABU8S538_9SPHN</name>
<evidence type="ECO:0000313" key="1">
    <source>
        <dbReference type="EMBL" id="MEJ6008664.1"/>
    </source>
</evidence>
<comment type="caution">
    <text evidence="1">The sequence shown here is derived from an EMBL/GenBank/DDBJ whole genome shotgun (WGS) entry which is preliminary data.</text>
</comment>
<dbReference type="EMBL" id="JBBHJY010000001">
    <property type="protein sequence ID" value="MEJ6008664.1"/>
    <property type="molecule type" value="Genomic_DNA"/>
</dbReference>